<dbReference type="EMBL" id="BK016086">
    <property type="protein sequence ID" value="DAF93671.1"/>
    <property type="molecule type" value="Genomic_DNA"/>
</dbReference>
<reference evidence="1" key="1">
    <citation type="journal article" date="2021" name="Proc. Natl. Acad. Sci. U.S.A.">
        <title>A Catalog of Tens of Thousands of Viruses from Human Metagenomes Reveals Hidden Associations with Chronic Diseases.</title>
        <authorList>
            <person name="Tisza M.J."/>
            <person name="Buck C.B."/>
        </authorList>
    </citation>
    <scope>NUCLEOTIDE SEQUENCE</scope>
    <source>
        <strain evidence="1">Ctshb19</strain>
    </source>
</reference>
<proteinExistence type="predicted"/>
<sequence>MSNDIDLDGFFEGLAEFFGDLFGSDPASISQAMAAPVKPTEPQENPKYPIGSKWRVLENEWWHNVTTEDVMVVKESTKLDILFSHPRGGVLVVPLGMIGDFEEVTDGASTGKEVPGTLA</sequence>
<organism evidence="1">
    <name type="scientific">Myoviridae sp. ctshb19</name>
    <dbReference type="NCBI Taxonomy" id="2825194"/>
    <lineage>
        <taxon>Viruses</taxon>
        <taxon>Duplodnaviria</taxon>
        <taxon>Heunggongvirae</taxon>
        <taxon>Uroviricota</taxon>
        <taxon>Caudoviricetes</taxon>
    </lineage>
</organism>
<name>A0A8S5UGR3_9CAUD</name>
<protein>
    <submittedName>
        <fullName evidence="1">Uncharacterized protein</fullName>
    </submittedName>
</protein>
<accession>A0A8S5UGR3</accession>
<evidence type="ECO:0000313" key="1">
    <source>
        <dbReference type="EMBL" id="DAF93671.1"/>
    </source>
</evidence>